<organism evidence="1">
    <name type="scientific">viral metagenome</name>
    <dbReference type="NCBI Taxonomy" id="1070528"/>
    <lineage>
        <taxon>unclassified sequences</taxon>
        <taxon>metagenomes</taxon>
        <taxon>organismal metagenomes</taxon>
    </lineage>
</organism>
<dbReference type="AlphaFoldDB" id="A0A6C0K739"/>
<sequence>MSCTRSKFDNFHQQDDMRITSYSVRYYLEKPEHNCPIGFPAEPSIRLQMSGASWPQGQWKTDVESDLKNINRLGTRVKCNDISYNPEKNKINAKPLVAAPDLTLGITYQRLYNPPCTLRATGFNRFIDLPHDAQKSYETPFDFLIPSRDQSKDNWTKQSCYKRIQTSISPAY</sequence>
<reference evidence="1" key="1">
    <citation type="journal article" date="2020" name="Nature">
        <title>Giant virus diversity and host interactions through global metagenomics.</title>
        <authorList>
            <person name="Schulz F."/>
            <person name="Roux S."/>
            <person name="Paez-Espino D."/>
            <person name="Jungbluth S."/>
            <person name="Walsh D.A."/>
            <person name="Denef V.J."/>
            <person name="McMahon K.D."/>
            <person name="Konstantinidis K.T."/>
            <person name="Eloe-Fadrosh E.A."/>
            <person name="Kyrpides N.C."/>
            <person name="Woyke T."/>
        </authorList>
    </citation>
    <scope>NUCLEOTIDE SEQUENCE</scope>
    <source>
        <strain evidence="1">GVMAG-S-1101182-85</strain>
    </source>
</reference>
<name>A0A6C0K739_9ZZZZ</name>
<evidence type="ECO:0000313" key="1">
    <source>
        <dbReference type="EMBL" id="QHU13862.1"/>
    </source>
</evidence>
<protein>
    <submittedName>
        <fullName evidence="1">Uncharacterized protein</fullName>
    </submittedName>
</protein>
<proteinExistence type="predicted"/>
<dbReference type="EMBL" id="MN740827">
    <property type="protein sequence ID" value="QHU13862.1"/>
    <property type="molecule type" value="Genomic_DNA"/>
</dbReference>
<accession>A0A6C0K739</accession>